<dbReference type="Gene3D" id="2.40.50.320">
    <property type="entry name" value="Copper binding periplasmic protein CusF"/>
    <property type="match status" value="1"/>
</dbReference>
<comment type="caution">
    <text evidence="2">The sequence shown here is derived from an EMBL/GenBank/DDBJ whole genome shotgun (WGS) entry which is preliminary data.</text>
</comment>
<evidence type="ECO:0000313" key="2">
    <source>
        <dbReference type="EMBL" id="PEH72687.1"/>
    </source>
</evidence>
<sequence>MKTAINLALCTLFIMAGSVPALAAERAHQHAQPAASDQAQAPQITTRGEVKAIDLAAKKITLSHPAIPELAWPAMTMRFTFSEASQVAGIKPGDQVTFSFVQQGTTARLVTIHPL</sequence>
<dbReference type="InterPro" id="IPR042230">
    <property type="entry name" value="CusF_sf"/>
</dbReference>
<proteinExistence type="predicted"/>
<feature type="signal peptide" evidence="1">
    <location>
        <begin position="1"/>
        <end position="23"/>
    </location>
</feature>
<gene>
    <name evidence="2" type="ORF">CRM76_12495</name>
</gene>
<dbReference type="OrthoDB" id="5771277at2"/>
<dbReference type="Proteomes" id="UP000219788">
    <property type="component" value="Unassembled WGS sequence"/>
</dbReference>
<keyword evidence="1" id="KW-0732">Signal</keyword>
<dbReference type="RefSeq" id="WP_005286201.1">
    <property type="nucleotide sequence ID" value="NZ_AP028090.1"/>
</dbReference>
<organism evidence="2 3">
    <name type="scientific">Edwardsiella tarda</name>
    <dbReference type="NCBI Taxonomy" id="636"/>
    <lineage>
        <taxon>Bacteria</taxon>
        <taxon>Pseudomonadati</taxon>
        <taxon>Pseudomonadota</taxon>
        <taxon>Gammaproteobacteria</taxon>
        <taxon>Enterobacterales</taxon>
        <taxon>Hafniaceae</taxon>
        <taxon>Edwardsiella</taxon>
    </lineage>
</organism>
<evidence type="ECO:0000313" key="3">
    <source>
        <dbReference type="Proteomes" id="UP000219788"/>
    </source>
</evidence>
<evidence type="ECO:0000256" key="1">
    <source>
        <dbReference type="SAM" id="SignalP"/>
    </source>
</evidence>
<name>A0A2A7U317_EDWTA</name>
<dbReference type="Pfam" id="PF11604">
    <property type="entry name" value="CusF_Ec"/>
    <property type="match status" value="1"/>
</dbReference>
<dbReference type="AlphaFoldDB" id="A0A2A7U317"/>
<dbReference type="STRING" id="636.AAW15_07970"/>
<feature type="chain" id="PRO_5013151312" evidence="1">
    <location>
        <begin position="24"/>
        <end position="115"/>
    </location>
</feature>
<dbReference type="EMBL" id="PDDV01000013">
    <property type="protein sequence ID" value="PEH72687.1"/>
    <property type="molecule type" value="Genomic_DNA"/>
</dbReference>
<dbReference type="InterPro" id="IPR021647">
    <property type="entry name" value="CusF_Ec"/>
</dbReference>
<accession>A0A2A7U317</accession>
<reference evidence="3" key="1">
    <citation type="submission" date="2017-09" db="EMBL/GenBank/DDBJ databases">
        <title>FDA dAtabase for Regulatory Grade micrObial Sequences (FDA-ARGOS): Supporting development and validation of Infectious Disease Dx tests.</title>
        <authorList>
            <person name="Goldberg B."/>
            <person name="Campos J."/>
            <person name="Tallon L."/>
            <person name="Sadzewicz L."/>
            <person name="Ott S."/>
            <person name="Zhao X."/>
            <person name="Nagaraj S."/>
            <person name="Vavikolanu K."/>
            <person name="Aluvathingal J."/>
            <person name="Nadendla S."/>
            <person name="Geyer C."/>
            <person name="Sichtig H."/>
        </authorList>
    </citation>
    <scope>NUCLEOTIDE SEQUENCE [LARGE SCALE GENOMIC DNA]</scope>
    <source>
        <strain evidence="3">FDAARGOS_370</strain>
    </source>
</reference>
<dbReference type="GeneID" id="93124148"/>
<protein>
    <submittedName>
        <fullName evidence="2">Copper-binding protein</fullName>
    </submittedName>
</protein>